<dbReference type="InterPro" id="IPR023347">
    <property type="entry name" value="Lysozyme_dom_sf"/>
</dbReference>
<keyword evidence="3 4" id="KW-0378">Hydrolase</keyword>
<dbReference type="PANTHER" id="PTHR37406:SF1">
    <property type="entry name" value="T4-TYPE LYSOZYME 1-RELATED"/>
    <property type="match status" value="1"/>
</dbReference>
<dbReference type="RefSeq" id="WP_342948955.1">
    <property type="nucleotide sequence ID" value="NZ_JAYMRV010000009.1"/>
</dbReference>
<organism evidence="4 5">
    <name type="scientific">Paraburkholderia ferrariae</name>
    <dbReference type="NCBI Taxonomy" id="386056"/>
    <lineage>
        <taxon>Bacteria</taxon>
        <taxon>Pseudomonadati</taxon>
        <taxon>Pseudomonadota</taxon>
        <taxon>Betaproteobacteria</taxon>
        <taxon>Burkholderiales</taxon>
        <taxon>Burkholderiaceae</taxon>
        <taxon>Paraburkholderia</taxon>
    </lineage>
</organism>
<dbReference type="Gene3D" id="1.10.530.40">
    <property type="match status" value="1"/>
</dbReference>
<evidence type="ECO:0000313" key="5">
    <source>
        <dbReference type="Proteomes" id="UP001489897"/>
    </source>
</evidence>
<evidence type="ECO:0000313" key="4">
    <source>
        <dbReference type="EMBL" id="MEM5424714.1"/>
    </source>
</evidence>
<evidence type="ECO:0000256" key="1">
    <source>
        <dbReference type="ARBA" id="ARBA00022529"/>
    </source>
</evidence>
<evidence type="ECO:0000256" key="3">
    <source>
        <dbReference type="RuleBase" id="RU003788"/>
    </source>
</evidence>
<comment type="catalytic activity">
    <reaction evidence="3">
        <text>Hydrolysis of (1-&gt;4)-beta-linkages between N-acetylmuramic acid and N-acetyl-D-glucosamine residues in a peptidoglycan and between N-acetyl-D-glucosamine residues in chitodextrins.</text>
        <dbReference type="EC" id="3.2.1.17"/>
    </reaction>
</comment>
<dbReference type="Pfam" id="PF00959">
    <property type="entry name" value="Phage_lysozyme"/>
    <property type="match status" value="1"/>
</dbReference>
<dbReference type="InterPro" id="IPR002196">
    <property type="entry name" value="Glyco_hydro_24"/>
</dbReference>
<keyword evidence="2 3" id="KW-0081">Bacteriolytic enzyme</keyword>
<reference evidence="4 5" key="1">
    <citation type="submission" date="2024-01" db="EMBL/GenBank/DDBJ databases">
        <title>The diversity of rhizobia nodulating Mimosa spp. in eleven states of Brazil covering several biomes is determined by host plant, location, and edaphic factors.</title>
        <authorList>
            <person name="Rouws L."/>
            <person name="Barauna A."/>
            <person name="Beukes C."/>
            <person name="De Faria S.M."/>
            <person name="Gross E."/>
            <person name="Dos Reis Junior F.B."/>
            <person name="Simon M."/>
            <person name="Maluk M."/>
            <person name="Odee D.W."/>
            <person name="Kenicer G."/>
            <person name="Young J.P.W."/>
            <person name="Reis V.M."/>
            <person name="Zilli J."/>
            <person name="James E.K."/>
        </authorList>
    </citation>
    <scope>NUCLEOTIDE SEQUENCE [LARGE SCALE GENOMIC DNA]</scope>
    <source>
        <strain evidence="4 5">JPY167</strain>
    </source>
</reference>
<dbReference type="EC" id="3.2.1.17" evidence="3"/>
<sequence length="152" mass="16801">MILALLDAELRRDEGVYNVIYYDSLGIPTTGVGHNLQASPLPVGWTYPLTDAQVTQLENYDINIALNELNLHLPWWSAMDEVRQRVIANMCFQLGINRLLGFHNTLASMQAGDYAAAAAGMQNSIWYGQSGDRSVRLCKAMLTGAMPDEPTV</sequence>
<comment type="similarity">
    <text evidence="3">Belongs to the glycosyl hydrolase 24 family.</text>
</comment>
<gene>
    <name evidence="4" type="ORF">VSR73_27060</name>
</gene>
<name>A0ABU9RXC0_9BURK</name>
<proteinExistence type="inferred from homology"/>
<dbReference type="Proteomes" id="UP001489897">
    <property type="component" value="Unassembled WGS sequence"/>
</dbReference>
<dbReference type="InterPro" id="IPR052619">
    <property type="entry name" value="Phage_lysozyme-like"/>
</dbReference>
<keyword evidence="3" id="KW-0326">Glycosidase</keyword>
<accession>A0ABU9RXC0</accession>
<dbReference type="EMBL" id="JAYMRV010000009">
    <property type="protein sequence ID" value="MEM5424714.1"/>
    <property type="molecule type" value="Genomic_DNA"/>
</dbReference>
<keyword evidence="5" id="KW-1185">Reference proteome</keyword>
<dbReference type="SUPFAM" id="SSF53955">
    <property type="entry name" value="Lysozyme-like"/>
    <property type="match status" value="1"/>
</dbReference>
<dbReference type="InterPro" id="IPR023346">
    <property type="entry name" value="Lysozyme-like_dom_sf"/>
</dbReference>
<keyword evidence="1 3" id="KW-0929">Antimicrobial</keyword>
<comment type="caution">
    <text evidence="4">The sequence shown here is derived from an EMBL/GenBank/DDBJ whole genome shotgun (WGS) entry which is preliminary data.</text>
</comment>
<dbReference type="GO" id="GO:0016787">
    <property type="term" value="F:hydrolase activity"/>
    <property type="evidence" value="ECO:0007669"/>
    <property type="project" value="UniProtKB-KW"/>
</dbReference>
<protein>
    <recommendedName>
        <fullName evidence="3">Lysozyme</fullName>
        <ecNumber evidence="3">3.2.1.17</ecNumber>
    </recommendedName>
</protein>
<evidence type="ECO:0000256" key="2">
    <source>
        <dbReference type="ARBA" id="ARBA00022638"/>
    </source>
</evidence>
<dbReference type="PANTHER" id="PTHR37406">
    <property type="entry name" value="T4-TYPE LYSOZYME 1-RELATED"/>
    <property type="match status" value="1"/>
</dbReference>